<evidence type="ECO:0000313" key="1">
    <source>
        <dbReference type="EMBL" id="MFC3676693.1"/>
    </source>
</evidence>
<organism evidence="1 2">
    <name type="scientific">Ferrovibrio xuzhouensis</name>
    <dbReference type="NCBI Taxonomy" id="1576914"/>
    <lineage>
        <taxon>Bacteria</taxon>
        <taxon>Pseudomonadati</taxon>
        <taxon>Pseudomonadota</taxon>
        <taxon>Alphaproteobacteria</taxon>
        <taxon>Rhodospirillales</taxon>
        <taxon>Rhodospirillaceae</taxon>
        <taxon>Ferrovibrio</taxon>
    </lineage>
</organism>
<accession>A0ABV7VKN0</accession>
<evidence type="ECO:0000313" key="2">
    <source>
        <dbReference type="Proteomes" id="UP001595711"/>
    </source>
</evidence>
<dbReference type="EMBL" id="JBHRYJ010000003">
    <property type="protein sequence ID" value="MFC3676693.1"/>
    <property type="molecule type" value="Genomic_DNA"/>
</dbReference>
<sequence>MAEIVIGSEADLWDLLGQWEADPIGQLGPTTIRVSGWNPTILRFPDEPINHSLTRHTARALSEFYDALEKSYALVKHGTTNRNRLTAEDKAALDDIKIVIMKGSTGAEAPDSTVEDFFKSLVGKMTDKQVFIIAALAVLLYFGVTPFTEHVKQTAEVKKVEIESTTRLEMSKEETRRLEIMASAVARAPVAKQLAEEAGEAHIALLKSAGKAEQAEVHGLPLTGEEARKLLSNDKQDGIGKPLDGRFEVVDINNEIDGGFRVRFKKKTDGEKVVVTVRRIEVPTEDIANLLWALDHPGAELDVKANAYYVNNEIDKAFLVRAARVKSGED</sequence>
<gene>
    <name evidence="1" type="ORF">ACFOOQ_14140</name>
</gene>
<dbReference type="Proteomes" id="UP001595711">
    <property type="component" value="Unassembled WGS sequence"/>
</dbReference>
<protein>
    <submittedName>
        <fullName evidence="1">Uncharacterized protein</fullName>
    </submittedName>
</protein>
<dbReference type="RefSeq" id="WP_379727776.1">
    <property type="nucleotide sequence ID" value="NZ_JBHRYJ010000003.1"/>
</dbReference>
<name>A0ABV7VKN0_9PROT</name>
<reference evidence="2" key="1">
    <citation type="journal article" date="2019" name="Int. J. Syst. Evol. Microbiol.">
        <title>The Global Catalogue of Microorganisms (GCM) 10K type strain sequencing project: providing services to taxonomists for standard genome sequencing and annotation.</title>
        <authorList>
            <consortium name="The Broad Institute Genomics Platform"/>
            <consortium name="The Broad Institute Genome Sequencing Center for Infectious Disease"/>
            <person name="Wu L."/>
            <person name="Ma J."/>
        </authorList>
    </citation>
    <scope>NUCLEOTIDE SEQUENCE [LARGE SCALE GENOMIC DNA]</scope>
    <source>
        <strain evidence="2">KCTC 42182</strain>
    </source>
</reference>
<proteinExistence type="predicted"/>
<keyword evidence="2" id="KW-1185">Reference proteome</keyword>
<comment type="caution">
    <text evidence="1">The sequence shown here is derived from an EMBL/GenBank/DDBJ whole genome shotgun (WGS) entry which is preliminary data.</text>
</comment>